<evidence type="ECO:0008006" key="3">
    <source>
        <dbReference type="Google" id="ProtNLM"/>
    </source>
</evidence>
<dbReference type="KEGG" id="cman:A9D14_17880"/>
<gene>
    <name evidence="1" type="ORF">A9D14_17880</name>
</gene>
<proteinExistence type="predicted"/>
<protein>
    <recommendedName>
        <fullName evidence="3">Circularly permuted type 2 ATP-grasp protein</fullName>
    </recommendedName>
</protein>
<dbReference type="Proteomes" id="UP000195807">
    <property type="component" value="Plasmid pCME4A9II"/>
</dbReference>
<organism evidence="1 2">
    <name type="scientific">Croceicoccus marinus</name>
    <dbReference type="NCBI Taxonomy" id="450378"/>
    <lineage>
        <taxon>Bacteria</taxon>
        <taxon>Pseudomonadati</taxon>
        <taxon>Pseudomonadota</taxon>
        <taxon>Alphaproteobacteria</taxon>
        <taxon>Sphingomonadales</taxon>
        <taxon>Erythrobacteraceae</taxon>
        <taxon>Croceicoccus</taxon>
    </lineage>
</organism>
<dbReference type="SUPFAM" id="SSF56059">
    <property type="entry name" value="Glutathione synthetase ATP-binding domain-like"/>
    <property type="match status" value="1"/>
</dbReference>
<sequence>MPPGDPMQDKSKALQAALRANSVCSCITLDRDMLEATLNSQTGREGFGEQLAISHPHLFANSPVFIAPETMTVMTRVVRAVETAAALAQYGEAAQKWAPSGSAPDLGPAGALMGYDFHLSESGPVLIEINTNAGGAFLNAALAKAQRVCCFGTDGSNGSEEDFGPAIARMFRSEWLRQGRTGTPNMIAIVDDAPLDQHLYPEFLLAKAALERQGISAVIADPTALEASGGKLLADGCKIDLVYNRLVDFTLDEPDHSVLKSAYLNNLAVVTPNPYVHTMLADKRNLSLLSDSALLTHWGLPKEQAEVLGTTIPATTLVTPDNAASLWAERRHLFFKPAQGYGSKAAYRGAKLTRSVWSQIRDGDYIAQQYAPPSLRKVKYDGEAVDLKVDVRLYTYAGSVLLKAARLYRGQTTNMRTPGGGFAPVLEV</sequence>
<keyword evidence="1" id="KW-0614">Plasmid</keyword>
<dbReference type="STRING" id="450378.GCA_001661675_03592"/>
<evidence type="ECO:0000313" key="1">
    <source>
        <dbReference type="EMBL" id="ARU18231.1"/>
    </source>
</evidence>
<keyword evidence="2" id="KW-1185">Reference proteome</keyword>
<accession>A0A217EYN1</accession>
<geneLocation type="plasmid" evidence="2">
    <name>pcme4a9ii</name>
</geneLocation>
<dbReference type="EMBL" id="CP019604">
    <property type="protein sequence ID" value="ARU18231.1"/>
    <property type="molecule type" value="Genomic_DNA"/>
</dbReference>
<evidence type="ECO:0000313" key="2">
    <source>
        <dbReference type="Proteomes" id="UP000195807"/>
    </source>
</evidence>
<reference evidence="1 2" key="1">
    <citation type="submission" date="2017-01" db="EMBL/GenBank/DDBJ databases">
        <title>Complete genome sequence of esterase-producing bacterium Croceicoccus marinus E4A9.</title>
        <authorList>
            <person name="Wu Y.-H."/>
            <person name="Cheng H."/>
            <person name="Xu L."/>
            <person name="Huo Y.-Y."/>
            <person name="Wang C.-S."/>
            <person name="Xu X.-W."/>
        </authorList>
    </citation>
    <scope>NUCLEOTIDE SEQUENCE [LARGE SCALE GENOMIC DNA]</scope>
    <source>
        <strain evidence="1 2">E4A9</strain>
        <plasmid evidence="2">Plasmid pcme4a9ii</plasmid>
    </source>
</reference>
<name>A0A217EYN1_9SPHN</name>
<dbReference type="AlphaFoldDB" id="A0A217EYN1"/>